<dbReference type="Proteomes" id="UP000824162">
    <property type="component" value="Unassembled WGS sequence"/>
</dbReference>
<dbReference type="PROSITE" id="PS51918">
    <property type="entry name" value="RADICAL_SAM"/>
    <property type="match status" value="1"/>
</dbReference>
<evidence type="ECO:0000259" key="1">
    <source>
        <dbReference type="PROSITE" id="PS51918"/>
    </source>
</evidence>
<gene>
    <name evidence="2" type="ORF">H9900_06555</name>
</gene>
<dbReference type="PANTHER" id="PTHR42731">
    <property type="entry name" value="SLL1084 PROTEIN"/>
    <property type="match status" value="1"/>
</dbReference>
<dbReference type="EMBL" id="DXIJ01000143">
    <property type="protein sequence ID" value="HIV86447.1"/>
    <property type="molecule type" value="Genomic_DNA"/>
</dbReference>
<dbReference type="PANTHER" id="PTHR42731:SF1">
    <property type="entry name" value="RADICAL SAM DOMAIN PROTEIN"/>
    <property type="match status" value="1"/>
</dbReference>
<dbReference type="CDD" id="cd01335">
    <property type="entry name" value="Radical_SAM"/>
    <property type="match status" value="1"/>
</dbReference>
<dbReference type="InterPro" id="IPR006638">
    <property type="entry name" value="Elp3/MiaA/NifB-like_rSAM"/>
</dbReference>
<evidence type="ECO:0000313" key="2">
    <source>
        <dbReference type="EMBL" id="HIV86447.1"/>
    </source>
</evidence>
<reference evidence="2" key="1">
    <citation type="journal article" date="2021" name="PeerJ">
        <title>Extensive microbial diversity within the chicken gut microbiome revealed by metagenomics and culture.</title>
        <authorList>
            <person name="Gilroy R."/>
            <person name="Ravi A."/>
            <person name="Getino M."/>
            <person name="Pursley I."/>
            <person name="Horton D.L."/>
            <person name="Alikhan N.F."/>
            <person name="Baker D."/>
            <person name="Gharbi K."/>
            <person name="Hall N."/>
            <person name="Watson M."/>
            <person name="Adriaenssens E.M."/>
            <person name="Foster-Nyarko E."/>
            <person name="Jarju S."/>
            <person name="Secka A."/>
            <person name="Antonio M."/>
            <person name="Oren A."/>
            <person name="Chaudhuri R.R."/>
            <person name="La Ragione R."/>
            <person name="Hildebrand F."/>
            <person name="Pallen M.J."/>
        </authorList>
    </citation>
    <scope>NUCLEOTIDE SEQUENCE</scope>
    <source>
        <strain evidence="2">5790</strain>
    </source>
</reference>
<dbReference type="InterPro" id="IPR023862">
    <property type="entry name" value="CHP03960_rSAM"/>
</dbReference>
<dbReference type="Pfam" id="PF19864">
    <property type="entry name" value="Radical_SAM_N2"/>
    <property type="match status" value="1"/>
</dbReference>
<accession>A0A9D1TLZ1</accession>
<dbReference type="InterPro" id="IPR058240">
    <property type="entry name" value="rSAM_sf"/>
</dbReference>
<proteinExistence type="predicted"/>
<dbReference type="SFLD" id="SFLDS00029">
    <property type="entry name" value="Radical_SAM"/>
    <property type="match status" value="1"/>
</dbReference>
<protein>
    <submittedName>
        <fullName evidence="2">TIGR03960 family B12-binding radical SAM protein</fullName>
    </submittedName>
</protein>
<dbReference type="GO" id="GO:0003824">
    <property type="term" value="F:catalytic activity"/>
    <property type="evidence" value="ECO:0007669"/>
    <property type="project" value="InterPro"/>
</dbReference>
<dbReference type="InterPro" id="IPR007197">
    <property type="entry name" value="rSAM"/>
</dbReference>
<dbReference type="GO" id="GO:0051536">
    <property type="term" value="F:iron-sulfur cluster binding"/>
    <property type="evidence" value="ECO:0007669"/>
    <property type="project" value="InterPro"/>
</dbReference>
<dbReference type="NCBIfam" id="TIGR03960">
    <property type="entry name" value="rSAM_fuse_unch"/>
    <property type="match status" value="1"/>
</dbReference>
<organism evidence="2 3">
    <name type="scientific">Candidatus Monoglobus merdigallinarum</name>
    <dbReference type="NCBI Taxonomy" id="2838698"/>
    <lineage>
        <taxon>Bacteria</taxon>
        <taxon>Bacillati</taxon>
        <taxon>Bacillota</taxon>
        <taxon>Clostridia</taxon>
        <taxon>Monoglobales</taxon>
        <taxon>Monoglobaceae</taxon>
        <taxon>Monoglobus</taxon>
    </lineage>
</organism>
<dbReference type="SMART" id="SM00729">
    <property type="entry name" value="Elp3"/>
    <property type="match status" value="1"/>
</dbReference>
<sequence length="621" mass="71051">MKKYSDKYKSKYESCLSRVEKPARYIGNEFGSVHKDITDDMVTFAFCFPDVYEVGMSHLGMKILYHMMNERSDSVCERVFAPWDDMEKEMRSAGIPLLTMESCLPVRSFDIVGFTLQYEMSYSNIVNMLDLAEIPLMAADRTEDDPFVCCGGPCAYHAEPLSDFVDFFILGEGEDVNNEILDVYKQWRGSGKDRDEFLMSLVALGGIYVPKFYDVEFNADNTIKRFEPNRAGIPKTVKKRIIMDLDKTFIPKQLVVPFTETVHDRIMLEIFRGCIRGCRFCQAGYIYRPVRERSTDTLLDTAAACIANTGYEEMSLSSLSTSDYTNLNELIDGLLDMTVDKRINLSLPSLRVDNFSMELLEKVQKVKKSGLTFAPEAGTQRLRDVINKNVTEDDLIRTSGIAFRGGYNRIKLYFMLGLPTETYDDVRGIAELGKKVIDEGFFSIPPEDRKGRSVSITLSTSFFVPKPFTPFQWEPQDKISEMENKAAFLKKNINSKKIVYNWHNSDISLLEAVFAKGDRRLSKVLVTAHELGCKFDGWSDFFDFDKWLEAFRINNIDPEFYANRRIPYDEILPWDYADIGVSKEFLMREHKRAYEEKTTPDCRSACSACGAAEFSGGVCFE</sequence>
<dbReference type="AlphaFoldDB" id="A0A9D1TLZ1"/>
<dbReference type="Gene3D" id="3.80.30.20">
    <property type="entry name" value="tm_1862 like domain"/>
    <property type="match status" value="1"/>
</dbReference>
<reference evidence="2" key="2">
    <citation type="submission" date="2021-04" db="EMBL/GenBank/DDBJ databases">
        <authorList>
            <person name="Gilroy R."/>
        </authorList>
    </citation>
    <scope>NUCLEOTIDE SEQUENCE</scope>
    <source>
        <strain evidence="2">5790</strain>
    </source>
</reference>
<dbReference type="Pfam" id="PF04055">
    <property type="entry name" value="Radical_SAM"/>
    <property type="match status" value="1"/>
</dbReference>
<dbReference type="InterPro" id="IPR045784">
    <property type="entry name" value="Radical_SAM_N2"/>
</dbReference>
<dbReference type="SFLD" id="SFLDG01082">
    <property type="entry name" value="B12-binding_domain_containing"/>
    <property type="match status" value="1"/>
</dbReference>
<comment type="caution">
    <text evidence="2">The sequence shown here is derived from an EMBL/GenBank/DDBJ whole genome shotgun (WGS) entry which is preliminary data.</text>
</comment>
<evidence type="ECO:0000313" key="3">
    <source>
        <dbReference type="Proteomes" id="UP000824162"/>
    </source>
</evidence>
<feature type="domain" description="Radical SAM core" evidence="1">
    <location>
        <begin position="260"/>
        <end position="504"/>
    </location>
</feature>
<dbReference type="InterPro" id="IPR023404">
    <property type="entry name" value="rSAM_horseshoe"/>
</dbReference>
<name>A0A9D1TLZ1_9FIRM</name>
<dbReference type="SUPFAM" id="SSF102114">
    <property type="entry name" value="Radical SAM enzymes"/>
    <property type="match status" value="1"/>
</dbReference>